<evidence type="ECO:0000313" key="3">
    <source>
        <dbReference type="EMBL" id="QRG10054.1"/>
    </source>
</evidence>
<dbReference type="InterPro" id="IPR036397">
    <property type="entry name" value="RNaseH_sf"/>
</dbReference>
<reference evidence="3 4" key="1">
    <citation type="submission" date="2020-10" db="EMBL/GenBank/DDBJ databases">
        <title>Degradation of 1,4-Dioxane by Xanthobacter sp. YN2, via a Novel Group-2 Soluble Di-Iron Monooxygenase.</title>
        <authorList>
            <person name="Ma F."/>
            <person name="Wang Y."/>
            <person name="Yang J."/>
            <person name="Guo H."/>
            <person name="Su D."/>
            <person name="Yu L."/>
        </authorList>
    </citation>
    <scope>NUCLEOTIDE SEQUENCE [LARGE SCALE GENOMIC DNA]</scope>
    <source>
        <strain evidence="3 4">YN2</strain>
        <plasmid evidence="3 4">unnamed1</plasmid>
    </source>
</reference>
<feature type="region of interest" description="Disordered" evidence="1">
    <location>
        <begin position="507"/>
        <end position="551"/>
    </location>
</feature>
<dbReference type="KEGG" id="xdi:EZH22_29890"/>
<dbReference type="Pfam" id="PF09039">
    <property type="entry name" value="HTH_Tnp_Mu_2"/>
    <property type="match status" value="1"/>
</dbReference>
<organism evidence="3 4">
    <name type="scientific">Xanthobacter dioxanivorans</name>
    <dbReference type="NCBI Taxonomy" id="2528964"/>
    <lineage>
        <taxon>Bacteria</taxon>
        <taxon>Pseudomonadati</taxon>
        <taxon>Pseudomonadota</taxon>
        <taxon>Alphaproteobacteria</taxon>
        <taxon>Hyphomicrobiales</taxon>
        <taxon>Xanthobacteraceae</taxon>
        <taxon>Xanthobacter</taxon>
    </lineage>
</organism>
<dbReference type="Gene3D" id="3.30.420.10">
    <property type="entry name" value="Ribonuclease H-like superfamily/Ribonuclease H"/>
    <property type="match status" value="1"/>
</dbReference>
<feature type="domain" description="Integrase catalytic" evidence="2">
    <location>
        <begin position="157"/>
        <end position="367"/>
    </location>
</feature>
<accession>A0A974PVA5</accession>
<evidence type="ECO:0000313" key="4">
    <source>
        <dbReference type="Proteomes" id="UP000596427"/>
    </source>
</evidence>
<dbReference type="InterPro" id="IPR009004">
    <property type="entry name" value="Transposase_Mu_C"/>
</dbReference>
<protein>
    <submittedName>
        <fullName evidence="3">Transposase</fullName>
    </submittedName>
</protein>
<dbReference type="PROSITE" id="PS50994">
    <property type="entry name" value="INTEGRASE"/>
    <property type="match status" value="1"/>
</dbReference>
<dbReference type="InterPro" id="IPR012337">
    <property type="entry name" value="RNaseH-like_sf"/>
</dbReference>
<keyword evidence="4" id="KW-1185">Reference proteome</keyword>
<dbReference type="GO" id="GO:0003676">
    <property type="term" value="F:nucleic acid binding"/>
    <property type="evidence" value="ECO:0007669"/>
    <property type="project" value="InterPro"/>
</dbReference>
<dbReference type="Pfam" id="PF09299">
    <property type="entry name" value="Mu-transpos_C"/>
    <property type="match status" value="1"/>
</dbReference>
<evidence type="ECO:0000256" key="1">
    <source>
        <dbReference type="SAM" id="MobiDB-lite"/>
    </source>
</evidence>
<evidence type="ECO:0000259" key="2">
    <source>
        <dbReference type="PROSITE" id="PS50994"/>
    </source>
</evidence>
<geneLocation type="plasmid" evidence="3 4">
    <name>unnamed1</name>
</geneLocation>
<dbReference type="GO" id="GO:0015074">
    <property type="term" value="P:DNA integration"/>
    <property type="evidence" value="ECO:0007669"/>
    <property type="project" value="InterPro"/>
</dbReference>
<dbReference type="SUPFAM" id="SSF53098">
    <property type="entry name" value="Ribonuclease H-like"/>
    <property type="match status" value="1"/>
</dbReference>
<sequence length="551" mass="62194">MVPTPDKNTVDDAAWSEAVAREAVIRRLVSLDRPGRSDFLRACHELGVRRTRLYELIRAYRELPVASSLLPRPAGTRQGSRRLPDETETVVAEALQDFYKTRQKPSINQLHKEICRLCRVRGLRAPSWHTVNARITVLDPAELTIAREGPKAARDRFRPVPGQYEAGQAFAVVQIDHTLVDVIVVDREHRRPLQRPWLTLAKDVASRMVAGFYLTLEAPSAVSVALAIQHLVQPKEPWLAGLGIDADWPTCGFPDAIHVDNAKEFRSLALRRGAEEYGIDLIHRPVATPHYGGHIERLIGTMMGAVHLLPGTTFSDIDERGDYDSAANAMMTLDELEQWMALEITRYHADRHGGLGIPPLAAWCETLGRRVRPVRQPHDLAGFMIDFLPSVDRQVRRDGIHLFGLRYWDDILSIWAGRLDRPLRVAYDPRDLSQIFARAPDGTRWPIRFADLRRPPITLGEHRRARTALRERGLALVDEQLIFETIEAQRALVDEAARRTKAARQLAEKRDRALGAAATRTSPAPAEPGQAEDDRPIDWSKVPIFPVEEWS</sequence>
<gene>
    <name evidence="3" type="ORF">EZH22_29890</name>
</gene>
<dbReference type="SUPFAM" id="SSF50610">
    <property type="entry name" value="mu transposase, C-terminal domain"/>
    <property type="match status" value="1"/>
</dbReference>
<proteinExistence type="predicted"/>
<dbReference type="InterPro" id="IPR015378">
    <property type="entry name" value="Transposase-like_Mu_C"/>
</dbReference>
<name>A0A974PVA5_9HYPH</name>
<dbReference type="InterPro" id="IPR001584">
    <property type="entry name" value="Integrase_cat-core"/>
</dbReference>
<dbReference type="InterPro" id="IPR015126">
    <property type="entry name" value="Mu_I-gamma"/>
</dbReference>
<keyword evidence="3" id="KW-0614">Plasmid</keyword>
<dbReference type="Proteomes" id="UP000596427">
    <property type="component" value="Plasmid unnamed1"/>
</dbReference>
<dbReference type="EMBL" id="CP063363">
    <property type="protein sequence ID" value="QRG10054.1"/>
    <property type="molecule type" value="Genomic_DNA"/>
</dbReference>
<dbReference type="AlphaFoldDB" id="A0A974PVA5"/>
<dbReference type="Gene3D" id="1.10.10.60">
    <property type="entry name" value="Homeodomain-like"/>
    <property type="match status" value="1"/>
</dbReference>